<evidence type="ECO:0008006" key="4">
    <source>
        <dbReference type="Google" id="ProtNLM"/>
    </source>
</evidence>
<sequence>MSHRRLAAATASTLALALAACTPTVEVDLPAADAAPRAGAADAAGDTAATAPADAFLAALASHCGQAFEGRIVANEPRSSEPDDFEGKRLVMHVRGCDEPAKQLLVPFHVGEDRSRTWVLTRTGTGLRLKHDHRHEDGSEDAVTMYGGHTAGPGTAVRQEFPVDEESVAMFQREGLDASVANTWALEVEPGERFVYELTRPGGREFKVAFDLGRPVDLPPPPWGSEAP</sequence>
<keyword evidence="1" id="KW-0732">Signal</keyword>
<gene>
    <name evidence="2" type="ORF">QF205_10590</name>
</gene>
<dbReference type="EMBL" id="JARYGX010000021">
    <property type="protein sequence ID" value="MDH7453509.1"/>
    <property type="molecule type" value="Genomic_DNA"/>
</dbReference>
<name>A0ABT6MSB7_9GAMM</name>
<protein>
    <recommendedName>
        <fullName evidence="4">Lipoprotein</fullName>
    </recommendedName>
</protein>
<organism evidence="2 3">
    <name type="scientific">Luteimonas composti</name>
    <dbReference type="NCBI Taxonomy" id="398257"/>
    <lineage>
        <taxon>Bacteria</taxon>
        <taxon>Pseudomonadati</taxon>
        <taxon>Pseudomonadota</taxon>
        <taxon>Gammaproteobacteria</taxon>
        <taxon>Lysobacterales</taxon>
        <taxon>Lysobacteraceae</taxon>
        <taxon>Luteimonas</taxon>
    </lineage>
</organism>
<reference evidence="2" key="2">
    <citation type="submission" date="2023-04" db="EMBL/GenBank/DDBJ databases">
        <authorList>
            <person name="Sun J.-Q."/>
        </authorList>
    </citation>
    <scope>NUCLEOTIDE SEQUENCE</scope>
    <source>
        <strain evidence="2">CC-YY355</strain>
    </source>
</reference>
<evidence type="ECO:0000313" key="2">
    <source>
        <dbReference type="EMBL" id="MDH7453509.1"/>
    </source>
</evidence>
<dbReference type="PROSITE" id="PS51257">
    <property type="entry name" value="PROKAR_LIPOPROTEIN"/>
    <property type="match status" value="1"/>
</dbReference>
<keyword evidence="3" id="KW-1185">Reference proteome</keyword>
<dbReference type="Proteomes" id="UP001160550">
    <property type="component" value="Unassembled WGS sequence"/>
</dbReference>
<evidence type="ECO:0000256" key="1">
    <source>
        <dbReference type="SAM" id="SignalP"/>
    </source>
</evidence>
<dbReference type="RefSeq" id="WP_280942731.1">
    <property type="nucleotide sequence ID" value="NZ_JARYGX010000021.1"/>
</dbReference>
<accession>A0ABT6MSB7</accession>
<feature type="signal peptide" evidence="1">
    <location>
        <begin position="1"/>
        <end position="19"/>
    </location>
</feature>
<comment type="caution">
    <text evidence="2">The sequence shown here is derived from an EMBL/GenBank/DDBJ whole genome shotgun (WGS) entry which is preliminary data.</text>
</comment>
<proteinExistence type="predicted"/>
<reference evidence="2" key="1">
    <citation type="journal article" date="2007" name="Int. J. Syst. Evol. Microbiol.">
        <title>Luteimonas composti sp. nov., a moderately thermophilic bacterium isolated from food waste.</title>
        <authorList>
            <person name="Young C.C."/>
            <person name="Kampfer P."/>
            <person name="Chen W.M."/>
            <person name="Yen W.S."/>
            <person name="Arun A.B."/>
            <person name="Lai W.A."/>
            <person name="Shen F.T."/>
            <person name="Rekha P.D."/>
            <person name="Lin K.Y."/>
            <person name="Chou J.H."/>
        </authorList>
    </citation>
    <scope>NUCLEOTIDE SEQUENCE</scope>
    <source>
        <strain evidence="2">CC-YY355</strain>
    </source>
</reference>
<evidence type="ECO:0000313" key="3">
    <source>
        <dbReference type="Proteomes" id="UP001160550"/>
    </source>
</evidence>
<feature type="chain" id="PRO_5046469873" description="Lipoprotein" evidence="1">
    <location>
        <begin position="20"/>
        <end position="228"/>
    </location>
</feature>